<dbReference type="InterPro" id="IPR031544">
    <property type="entry name" value="WD40-like"/>
</dbReference>
<evidence type="ECO:0000313" key="2">
    <source>
        <dbReference type="Proteomes" id="UP000192758"/>
    </source>
</evidence>
<dbReference type="OrthoDB" id="10261640at2759"/>
<proteinExistence type="predicted"/>
<accession>A0A1W0E4L2</accession>
<organism evidence="1 2">
    <name type="scientific">Ecytonucleospora hepatopenaei</name>
    <dbReference type="NCBI Taxonomy" id="646526"/>
    <lineage>
        <taxon>Eukaryota</taxon>
        <taxon>Fungi</taxon>
        <taxon>Fungi incertae sedis</taxon>
        <taxon>Microsporidia</taxon>
        <taxon>Enterocytozoonidae</taxon>
        <taxon>Ecytonucleospora</taxon>
    </lineage>
</organism>
<gene>
    <name evidence="1" type="ORF">EHP00_838</name>
</gene>
<dbReference type="Proteomes" id="UP000192758">
    <property type="component" value="Unassembled WGS sequence"/>
</dbReference>
<dbReference type="SUPFAM" id="SSF50978">
    <property type="entry name" value="WD40 repeat-like"/>
    <property type="match status" value="1"/>
</dbReference>
<keyword evidence="2" id="KW-1185">Reference proteome</keyword>
<dbReference type="InterPro" id="IPR036322">
    <property type="entry name" value="WD40_repeat_dom_sf"/>
</dbReference>
<dbReference type="VEuPathDB" id="MicrosporidiaDB:EHP00_838"/>
<comment type="caution">
    <text evidence="1">The sequence shown here is derived from an EMBL/GenBank/DDBJ whole genome shotgun (WGS) entry which is preliminary data.</text>
</comment>
<dbReference type="EMBL" id="MNPJ01000021">
    <property type="protein sequence ID" value="OQS54195.1"/>
    <property type="molecule type" value="Genomic_DNA"/>
</dbReference>
<evidence type="ECO:0000313" key="1">
    <source>
        <dbReference type="EMBL" id="OQS54195.1"/>
    </source>
</evidence>
<sequence length="305" mass="34267">MFCEEGEFYSVDIGNTYFLVGGCNDEAVLYKKEGEAIKTIVDNLEESVMYVKILQETEKECLFMLATVGGLACLMTNNKAIEIVDLKENISFCTFINNVFYIGTEIGNVYVYSHDFEHLNTMSANVTVIDIQINNTSVGVLCENKICIGDSYGNVIFEKYIPDISSFVFLNGNVFAFTAGRNFAIYKEHNKLFETTFEEEADSVVLVDDSFVIGGSFDGIYCVNINNYSIYKIDIGINMIKDIKVIGKYLVSFIQGENKIGVLDIRDKSSLRLYESMAEFIFSYGILGNEIVIGGIKGYEYINKI</sequence>
<dbReference type="Pfam" id="PF17005">
    <property type="entry name" value="WD40_like"/>
    <property type="match status" value="1"/>
</dbReference>
<protein>
    <submittedName>
        <fullName evidence="1">Uncharacterized protein</fullName>
    </submittedName>
</protein>
<dbReference type="AlphaFoldDB" id="A0A1W0E4L2"/>
<reference evidence="1 2" key="1">
    <citation type="journal article" date="2017" name="Environ. Microbiol.">
        <title>Decay of the glycolytic pathway and adaptation to intranuclear parasitism within Enterocytozoonidae microsporidia.</title>
        <authorList>
            <person name="Wiredu Boakye D."/>
            <person name="Jaroenlak P."/>
            <person name="Prachumwat A."/>
            <person name="Williams T.A."/>
            <person name="Bateman K.S."/>
            <person name="Itsathitphaisarn O."/>
            <person name="Sritunyalucksana K."/>
            <person name="Paszkiewicz K.H."/>
            <person name="Moore K.A."/>
            <person name="Stentiford G.D."/>
            <person name="Williams B.A."/>
        </authorList>
    </citation>
    <scope>NUCLEOTIDE SEQUENCE [LARGE SCALE GENOMIC DNA]</scope>
    <source>
        <strain evidence="1 2">TH1</strain>
    </source>
</reference>
<name>A0A1W0E4L2_9MICR</name>